<dbReference type="Gene3D" id="3.40.50.300">
    <property type="entry name" value="P-loop containing nucleotide triphosphate hydrolases"/>
    <property type="match status" value="1"/>
</dbReference>
<name>A0A7W2IVZ5_9VIBR</name>
<dbReference type="InterPro" id="IPR006935">
    <property type="entry name" value="Helicase/UvrB_N"/>
</dbReference>
<evidence type="ECO:0000259" key="1">
    <source>
        <dbReference type="Pfam" id="PF04851"/>
    </source>
</evidence>
<protein>
    <submittedName>
        <fullName evidence="2">DEAD/DEAH box helicase family protein</fullName>
    </submittedName>
</protein>
<dbReference type="InterPro" id="IPR027417">
    <property type="entry name" value="P-loop_NTPase"/>
</dbReference>
<dbReference type="Proteomes" id="UP000571701">
    <property type="component" value="Unassembled WGS sequence"/>
</dbReference>
<reference evidence="2 3" key="1">
    <citation type="submission" date="2020-07" db="EMBL/GenBank/DDBJ databases">
        <title>Vibrio marinisediminis sp. nov., isolated from marine sediment.</title>
        <authorList>
            <person name="Ji X."/>
        </authorList>
    </citation>
    <scope>NUCLEOTIDE SEQUENCE [LARGE SCALE GENOMIC DNA]</scope>
    <source>
        <strain evidence="2 3">404</strain>
    </source>
</reference>
<dbReference type="GO" id="GO:0004386">
    <property type="term" value="F:helicase activity"/>
    <property type="evidence" value="ECO:0007669"/>
    <property type="project" value="UniProtKB-KW"/>
</dbReference>
<dbReference type="AlphaFoldDB" id="A0A7W2IVZ5"/>
<accession>A0A7W2IVZ5</accession>
<proteinExistence type="predicted"/>
<organism evidence="2 3">
    <name type="scientific">Vibrio marinisediminis</name>
    <dbReference type="NCBI Taxonomy" id="2758441"/>
    <lineage>
        <taxon>Bacteria</taxon>
        <taxon>Pseudomonadati</taxon>
        <taxon>Pseudomonadota</taxon>
        <taxon>Gammaproteobacteria</taxon>
        <taxon>Vibrionales</taxon>
        <taxon>Vibrionaceae</taxon>
        <taxon>Vibrio</taxon>
    </lineage>
</organism>
<feature type="non-terminal residue" evidence="2">
    <location>
        <position position="74"/>
    </location>
</feature>
<dbReference type="GO" id="GO:0016787">
    <property type="term" value="F:hydrolase activity"/>
    <property type="evidence" value="ECO:0007669"/>
    <property type="project" value="InterPro"/>
</dbReference>
<evidence type="ECO:0000313" key="2">
    <source>
        <dbReference type="EMBL" id="MBA5764964.1"/>
    </source>
</evidence>
<keyword evidence="2" id="KW-0378">Hydrolase</keyword>
<comment type="caution">
    <text evidence="2">The sequence shown here is derived from an EMBL/GenBank/DDBJ whole genome shotgun (WGS) entry which is preliminary data.</text>
</comment>
<keyword evidence="2" id="KW-0347">Helicase</keyword>
<sequence>PYQNEVLEKLEVERTVHNRFRNLVVAATGTGKTVISAFDYKRFRQNNKSSKLLFLAHRKEIIQKSLSTFQGVLR</sequence>
<feature type="domain" description="Helicase/UvrB N-terminal" evidence="1">
    <location>
        <begin position="1"/>
        <end position="72"/>
    </location>
</feature>
<dbReference type="EMBL" id="JACFYF010000437">
    <property type="protein sequence ID" value="MBA5764964.1"/>
    <property type="molecule type" value="Genomic_DNA"/>
</dbReference>
<keyword evidence="3" id="KW-1185">Reference proteome</keyword>
<gene>
    <name evidence="2" type="ORF">H2O73_21685</name>
</gene>
<dbReference type="Pfam" id="PF04851">
    <property type="entry name" value="ResIII"/>
    <property type="match status" value="1"/>
</dbReference>
<dbReference type="GO" id="GO:0003677">
    <property type="term" value="F:DNA binding"/>
    <property type="evidence" value="ECO:0007669"/>
    <property type="project" value="InterPro"/>
</dbReference>
<evidence type="ECO:0000313" key="3">
    <source>
        <dbReference type="Proteomes" id="UP000571701"/>
    </source>
</evidence>
<feature type="non-terminal residue" evidence="2">
    <location>
        <position position="1"/>
    </location>
</feature>
<dbReference type="SUPFAM" id="SSF52540">
    <property type="entry name" value="P-loop containing nucleoside triphosphate hydrolases"/>
    <property type="match status" value="1"/>
</dbReference>
<dbReference type="GO" id="GO:0005524">
    <property type="term" value="F:ATP binding"/>
    <property type="evidence" value="ECO:0007669"/>
    <property type="project" value="InterPro"/>
</dbReference>
<keyword evidence="2" id="KW-0067">ATP-binding</keyword>
<keyword evidence="2" id="KW-0547">Nucleotide-binding</keyword>